<protein>
    <recommendedName>
        <fullName evidence="3">Lipoprotein</fullName>
    </recommendedName>
</protein>
<reference evidence="1" key="1">
    <citation type="submission" date="2021-04" db="EMBL/GenBank/DDBJ databases">
        <authorList>
            <person name="Rodrigo-Torres L."/>
            <person name="Arahal R. D."/>
            <person name="Lucena T."/>
        </authorList>
    </citation>
    <scope>NUCLEOTIDE SEQUENCE</scope>
    <source>
        <strain evidence="1">AS29M-1</strain>
    </source>
</reference>
<evidence type="ECO:0000313" key="1">
    <source>
        <dbReference type="EMBL" id="CAG5087751.1"/>
    </source>
</evidence>
<proteinExistence type="predicted"/>
<evidence type="ECO:0008006" key="3">
    <source>
        <dbReference type="Google" id="ProtNLM"/>
    </source>
</evidence>
<dbReference type="Proteomes" id="UP000683507">
    <property type="component" value="Chromosome"/>
</dbReference>
<evidence type="ECO:0000313" key="2">
    <source>
        <dbReference type="Proteomes" id="UP000683507"/>
    </source>
</evidence>
<keyword evidence="2" id="KW-1185">Reference proteome</keyword>
<dbReference type="AlphaFoldDB" id="A0A916JRC4"/>
<dbReference type="RefSeq" id="WP_258543741.1">
    <property type="nucleotide sequence ID" value="NZ_OU015584.1"/>
</dbReference>
<dbReference type="EMBL" id="OU015584">
    <property type="protein sequence ID" value="CAG5087751.1"/>
    <property type="molecule type" value="Genomic_DNA"/>
</dbReference>
<dbReference type="KEGG" id="ptan:CRYO30217_03570"/>
<accession>A0A916JRC4</accession>
<organism evidence="1 2">
    <name type="scientific">Parvicella tangerina</name>
    <dbReference type="NCBI Taxonomy" id="2829795"/>
    <lineage>
        <taxon>Bacteria</taxon>
        <taxon>Pseudomonadati</taxon>
        <taxon>Bacteroidota</taxon>
        <taxon>Flavobacteriia</taxon>
        <taxon>Flavobacteriales</taxon>
        <taxon>Parvicellaceae</taxon>
        <taxon>Parvicella</taxon>
    </lineage>
</organism>
<gene>
    <name evidence="1" type="ORF">CRYO30217_03570</name>
</gene>
<name>A0A916JRC4_9FLAO</name>
<sequence>MKLKVIISIIAVSIFASCKVHRGTTAHNLIAEQDGVRVFSPHKTQISCDSTWLLFSVDYTPPQNIIVETNTGEIKHDDDWESRFVLNIDCDVKQIILDVYRLTESGEKEKVTQLELGTN</sequence>
<dbReference type="PROSITE" id="PS51257">
    <property type="entry name" value="PROKAR_LIPOPROTEIN"/>
    <property type="match status" value="1"/>
</dbReference>